<dbReference type="EMBL" id="MUGS01000014">
    <property type="protein sequence ID" value="OXG06986.1"/>
    <property type="molecule type" value="Genomic_DNA"/>
</dbReference>
<organism evidence="3 4">
    <name type="scientific">Flavobacterium araucananum</name>
    <dbReference type="NCBI Taxonomy" id="946678"/>
    <lineage>
        <taxon>Bacteria</taxon>
        <taxon>Pseudomonadati</taxon>
        <taxon>Bacteroidota</taxon>
        <taxon>Flavobacteriia</taxon>
        <taxon>Flavobacteriales</taxon>
        <taxon>Flavobacteriaceae</taxon>
        <taxon>Flavobacterium</taxon>
    </lineage>
</organism>
<accession>A0A227PCU3</accession>
<dbReference type="RefSeq" id="WP_089479213.1">
    <property type="nucleotide sequence ID" value="NZ_MUGS01000014.1"/>
</dbReference>
<keyword evidence="4" id="KW-1185">Reference proteome</keyword>
<gene>
    <name evidence="3" type="ORF">B0A64_09185</name>
</gene>
<comment type="caution">
    <text evidence="3">The sequence shown here is derived from an EMBL/GenBank/DDBJ whole genome shotgun (WGS) entry which is preliminary data.</text>
</comment>
<dbReference type="InterPro" id="IPR057744">
    <property type="entry name" value="OTAase-like"/>
</dbReference>
<name>A0A227PCU3_9FLAO</name>
<evidence type="ECO:0000313" key="4">
    <source>
        <dbReference type="Proteomes" id="UP000214684"/>
    </source>
</evidence>
<dbReference type="SUPFAM" id="SSF51556">
    <property type="entry name" value="Metallo-dependent hydrolases"/>
    <property type="match status" value="1"/>
</dbReference>
<feature type="chain" id="PRO_5030039395" evidence="1">
    <location>
        <begin position="23"/>
        <end position="444"/>
    </location>
</feature>
<dbReference type="InterPro" id="IPR051781">
    <property type="entry name" value="Metallo-dep_Hydrolase"/>
</dbReference>
<dbReference type="InterPro" id="IPR006680">
    <property type="entry name" value="Amidohydro-rel"/>
</dbReference>
<keyword evidence="3" id="KW-0378">Hydrolase</keyword>
<dbReference type="SUPFAM" id="SSF51338">
    <property type="entry name" value="Composite domain of metallo-dependent hydrolases"/>
    <property type="match status" value="2"/>
</dbReference>
<dbReference type="Proteomes" id="UP000214684">
    <property type="component" value="Unassembled WGS sequence"/>
</dbReference>
<evidence type="ECO:0000313" key="3">
    <source>
        <dbReference type="EMBL" id="OXG06986.1"/>
    </source>
</evidence>
<dbReference type="PANTHER" id="PTHR43135:SF3">
    <property type="entry name" value="ALPHA-D-RIBOSE 1-METHYLPHOSPHONATE 5-TRIPHOSPHATE DIPHOSPHATASE"/>
    <property type="match status" value="1"/>
</dbReference>
<proteinExistence type="predicted"/>
<dbReference type="OrthoDB" id="9797498at2"/>
<evidence type="ECO:0000256" key="1">
    <source>
        <dbReference type="SAM" id="SignalP"/>
    </source>
</evidence>
<reference evidence="3 4" key="1">
    <citation type="submission" date="2016-11" db="EMBL/GenBank/DDBJ databases">
        <title>Whole genomes of Flavobacteriaceae.</title>
        <authorList>
            <person name="Stine C."/>
            <person name="Li C."/>
            <person name="Tadesse D."/>
        </authorList>
    </citation>
    <scope>NUCLEOTIDE SEQUENCE [LARGE SCALE GENOMIC DNA]</scope>
    <source>
        <strain evidence="3 4">DSM 24704</strain>
    </source>
</reference>
<keyword evidence="1" id="KW-0732">Signal</keyword>
<feature type="domain" description="Amidohydrolase-related" evidence="2">
    <location>
        <begin position="78"/>
        <end position="433"/>
    </location>
</feature>
<dbReference type="GO" id="GO:0016810">
    <property type="term" value="F:hydrolase activity, acting on carbon-nitrogen (but not peptide) bonds"/>
    <property type="evidence" value="ECO:0007669"/>
    <property type="project" value="InterPro"/>
</dbReference>
<dbReference type="CDD" id="cd01299">
    <property type="entry name" value="Met_dep_hydrolase_A"/>
    <property type="match status" value="1"/>
</dbReference>
<dbReference type="Pfam" id="PF01979">
    <property type="entry name" value="Amidohydro_1"/>
    <property type="match status" value="1"/>
</dbReference>
<evidence type="ECO:0000259" key="2">
    <source>
        <dbReference type="Pfam" id="PF01979"/>
    </source>
</evidence>
<dbReference type="InterPro" id="IPR032466">
    <property type="entry name" value="Metal_Hydrolase"/>
</dbReference>
<feature type="signal peptide" evidence="1">
    <location>
        <begin position="1"/>
        <end position="22"/>
    </location>
</feature>
<protein>
    <submittedName>
        <fullName evidence="3">Hydrolase</fullName>
    </submittedName>
</protein>
<sequence>MKTIKGKLLIIAILMSSFYAMAQKTILINNVQIFNGKDEKTITGNLLIVDNLISKISTAAIPIDKSQNVTIIDGKGKFLMPGLIDAHTHIMMESMNITELMNSDIQYITANAIKSAEKDLMQGFTTFRDLAGPAGGLQKAIDRGLIIGPRIYPSGAMISQTGGHGDFLSPNAVPRDITASLDFTERNNFGVIADGPDQVLKRVREQLRLGAVQIKLAAGGGVSSTYDPLDVSQFTEAEMKAAVDAAQNWGTYVTVHAYTPRAIQTALRAGVLCIDHAQLIDDQTAKMAADKKAWLSLQPFIDDGKSLYAEGSPNRIKQQTMMSGTDKAYNFAKKYNIKTAFGTDCLFEPEHSAKRAGDLVKLLRWYKPYEILKMATAANAELLTLSGPRNPYPNKLGVIEEGAYADILLVDGNPLTNLSILEDYEKTLLLIIKDGVIYKNSLNK</sequence>
<dbReference type="Gene3D" id="3.20.20.140">
    <property type="entry name" value="Metal-dependent hydrolases"/>
    <property type="match status" value="1"/>
</dbReference>
<dbReference type="PANTHER" id="PTHR43135">
    <property type="entry name" value="ALPHA-D-RIBOSE 1-METHYLPHOSPHONATE 5-TRIPHOSPHATE DIPHOSPHATASE"/>
    <property type="match status" value="1"/>
</dbReference>
<dbReference type="InterPro" id="IPR011059">
    <property type="entry name" value="Metal-dep_hydrolase_composite"/>
</dbReference>
<dbReference type="Gene3D" id="2.30.40.10">
    <property type="entry name" value="Urease, subunit C, domain 1"/>
    <property type="match status" value="1"/>
</dbReference>
<dbReference type="AlphaFoldDB" id="A0A227PCU3"/>